<comment type="caution">
    <text evidence="1">The sequence shown here is derived from an EMBL/GenBank/DDBJ whole genome shotgun (WGS) entry which is preliminary data.</text>
</comment>
<gene>
    <name evidence="1" type="ORF">CRM94_10720</name>
</gene>
<accession>A0A2A7SGC2</accession>
<evidence type="ECO:0000313" key="2">
    <source>
        <dbReference type="Proteomes" id="UP000220629"/>
    </source>
</evidence>
<evidence type="ECO:0000313" key="1">
    <source>
        <dbReference type="EMBL" id="PEH42586.1"/>
    </source>
</evidence>
<name>A0A2A7SGC2_BURGA</name>
<dbReference type="Proteomes" id="UP000220629">
    <property type="component" value="Unassembled WGS sequence"/>
</dbReference>
<sequence>MHPVENRFPYPLSDAYLRKRLAFAIFRPFDVLDTGERPLMEGKSFHHGLGASDLRACPYHDSRRAASADKPMNSGALLRFRQDQAQVAAILAAIVTAAAARGDASTSSSHSLLGLWRVAHAARMLPLVDLLRADHLSQPLPPPMAAIGTVHKFAIGVMDVVGFALKTGHQIEDCRGASELYALADEGGRLIGEKEVCPAPPKYMLEILEMVVAICSGRHRDTVELDSATRESVSRAVSFSLPNWQLHRFALVHDLVRHRTWHLARRASPPLRHASPYGALALAATALPDPLEHPTVGSMLRIHWTSPGEVEINGIFSAWMSLATEILRGGHTMALERLQARRAQLDALSLLFLQEADRKLATAIGLPSTDAPYRYVPRDLEHFFGGAPTAADFVTASLQGANA</sequence>
<protein>
    <submittedName>
        <fullName evidence="1">Uncharacterized protein</fullName>
    </submittedName>
</protein>
<dbReference type="RefSeq" id="WP_098152400.1">
    <property type="nucleotide sequence ID" value="NZ_CADEWA010000017.1"/>
</dbReference>
<dbReference type="AlphaFoldDB" id="A0A2A7SGC2"/>
<dbReference type="EMBL" id="PDDY01000001">
    <property type="protein sequence ID" value="PEH42586.1"/>
    <property type="molecule type" value="Genomic_DNA"/>
</dbReference>
<proteinExistence type="predicted"/>
<organism evidence="1 2">
    <name type="scientific">Burkholderia gladioli</name>
    <name type="common">Pseudomonas marginata</name>
    <name type="synonym">Phytomonas marginata</name>
    <dbReference type="NCBI Taxonomy" id="28095"/>
    <lineage>
        <taxon>Bacteria</taxon>
        <taxon>Pseudomonadati</taxon>
        <taxon>Pseudomonadota</taxon>
        <taxon>Betaproteobacteria</taxon>
        <taxon>Burkholderiales</taxon>
        <taxon>Burkholderiaceae</taxon>
        <taxon>Burkholderia</taxon>
    </lineage>
</organism>
<reference evidence="2" key="1">
    <citation type="submission" date="2017-09" db="EMBL/GenBank/DDBJ databases">
        <title>FDA dAtabase for Regulatory Grade micrObial Sequences (FDA-ARGOS): Supporting development and validation of Infectious Disease Dx tests.</title>
        <authorList>
            <person name="Minogue T."/>
            <person name="Wolcott M."/>
            <person name="Wasieloski L."/>
            <person name="Aguilar W."/>
            <person name="Moore D."/>
            <person name="Tallon L."/>
            <person name="Sadzewicz L."/>
            <person name="Ott S."/>
            <person name="Zhao X."/>
            <person name="Nagaraj S."/>
            <person name="Vavikolanu K."/>
            <person name="Aluvathingal J."/>
            <person name="Nadendla S."/>
            <person name="Sichtig H."/>
        </authorList>
    </citation>
    <scope>NUCLEOTIDE SEQUENCE [LARGE SCALE GENOMIC DNA]</scope>
    <source>
        <strain evidence="2">FDAARGOS_390</strain>
    </source>
</reference>